<evidence type="ECO:0000313" key="2">
    <source>
        <dbReference type="RefSeq" id="XP_016690786.1"/>
    </source>
</evidence>
<dbReference type="Proteomes" id="UP000818029">
    <property type="component" value="Chromosome D02"/>
</dbReference>
<dbReference type="RefSeq" id="XP_016690786.1">
    <property type="nucleotide sequence ID" value="XM_016835297.1"/>
</dbReference>
<dbReference type="AlphaFoldDB" id="A0A1U8JKI0"/>
<dbReference type="KEGG" id="ghi:107908013"/>
<dbReference type="OrthoDB" id="998961at2759"/>
<organism evidence="1 2">
    <name type="scientific">Gossypium hirsutum</name>
    <name type="common">Upland cotton</name>
    <name type="synonym">Gossypium mexicanum</name>
    <dbReference type="NCBI Taxonomy" id="3635"/>
    <lineage>
        <taxon>Eukaryota</taxon>
        <taxon>Viridiplantae</taxon>
        <taxon>Streptophyta</taxon>
        <taxon>Embryophyta</taxon>
        <taxon>Tracheophyta</taxon>
        <taxon>Spermatophyta</taxon>
        <taxon>Magnoliopsida</taxon>
        <taxon>eudicotyledons</taxon>
        <taxon>Gunneridae</taxon>
        <taxon>Pentapetalae</taxon>
        <taxon>rosids</taxon>
        <taxon>malvids</taxon>
        <taxon>Malvales</taxon>
        <taxon>Malvaceae</taxon>
        <taxon>Malvoideae</taxon>
        <taxon>Gossypium</taxon>
    </lineage>
</organism>
<evidence type="ECO:0000313" key="1">
    <source>
        <dbReference type="Proteomes" id="UP000818029"/>
    </source>
</evidence>
<protein>
    <submittedName>
        <fullName evidence="2">Uncharacterized protein</fullName>
    </submittedName>
</protein>
<reference evidence="1" key="1">
    <citation type="journal article" date="2020" name="Nat. Genet.">
        <title>Genomic diversifications of five Gossypium allopolyploid species and their impact on cotton improvement.</title>
        <authorList>
            <person name="Chen Z.J."/>
            <person name="Sreedasyam A."/>
            <person name="Ando A."/>
            <person name="Song Q."/>
            <person name="De Santiago L.M."/>
            <person name="Hulse-Kemp A.M."/>
            <person name="Ding M."/>
            <person name="Ye W."/>
            <person name="Kirkbride R.C."/>
            <person name="Jenkins J."/>
            <person name="Plott C."/>
            <person name="Lovell J."/>
            <person name="Lin Y.M."/>
            <person name="Vaughn R."/>
            <person name="Liu B."/>
            <person name="Simpson S."/>
            <person name="Scheffler B.E."/>
            <person name="Wen L."/>
            <person name="Saski C.A."/>
            <person name="Grover C.E."/>
            <person name="Hu G."/>
            <person name="Conover J.L."/>
            <person name="Carlson J.W."/>
            <person name="Shu S."/>
            <person name="Boston L.B."/>
            <person name="Williams M."/>
            <person name="Peterson D.G."/>
            <person name="McGee K."/>
            <person name="Jones D.C."/>
            <person name="Wendel J.F."/>
            <person name="Stelly D.M."/>
            <person name="Grimwood J."/>
            <person name="Schmutz J."/>
        </authorList>
    </citation>
    <scope>NUCLEOTIDE SEQUENCE [LARGE SCALE GENOMIC DNA]</scope>
    <source>
        <strain evidence="1">cv. TM-1</strain>
    </source>
</reference>
<proteinExistence type="predicted"/>
<name>A0A1U8JKI0_GOSHI</name>
<sequence>MVQLDELDEWRPKTYEKPRTFREITRQFYNVQIKRTSQFKVGDKVLLDNSDPRMLPAKLRSRELNSFVVQNVFPYGTIEATHPEYNTIKVNGHRLKLYFGGNLDNKRVELRIQDLP</sequence>
<dbReference type="PaxDb" id="3635-A0A1U8JKI0"/>
<gene>
    <name evidence="2" type="primary">LOC107908013</name>
</gene>
<dbReference type="GeneID" id="107908013"/>
<keyword evidence="1" id="KW-1185">Reference proteome</keyword>
<accession>A0A1U8JKI0</accession>
<reference evidence="2" key="2">
    <citation type="submission" date="2025-08" db="UniProtKB">
        <authorList>
            <consortium name="RefSeq"/>
        </authorList>
    </citation>
    <scope>IDENTIFICATION</scope>
</reference>